<accession>A0A1H8RRI6</accession>
<feature type="transmembrane region" description="Helical" evidence="13">
    <location>
        <begin position="101"/>
        <end position="122"/>
    </location>
</feature>
<evidence type="ECO:0000256" key="5">
    <source>
        <dbReference type="ARBA" id="ARBA00022714"/>
    </source>
</evidence>
<evidence type="ECO:0000256" key="10">
    <source>
        <dbReference type="ARBA" id="ARBA00023004"/>
    </source>
</evidence>
<evidence type="ECO:0000256" key="9">
    <source>
        <dbReference type="ARBA" id="ARBA00023002"/>
    </source>
</evidence>
<dbReference type="SUPFAM" id="SSF63380">
    <property type="entry name" value="Riboflavin synthase domain-like"/>
    <property type="match status" value="1"/>
</dbReference>
<keyword evidence="16" id="KW-1185">Reference proteome</keyword>
<evidence type="ECO:0000256" key="3">
    <source>
        <dbReference type="ARBA" id="ARBA00022630"/>
    </source>
</evidence>
<feature type="transmembrane region" description="Helical" evidence="13">
    <location>
        <begin position="172"/>
        <end position="193"/>
    </location>
</feature>
<evidence type="ECO:0000256" key="8">
    <source>
        <dbReference type="ARBA" id="ARBA00022989"/>
    </source>
</evidence>
<proteinExistence type="predicted"/>
<name>A0A1H8RRI6_9ACTN</name>
<keyword evidence="3" id="KW-0285">Flavoprotein</keyword>
<dbReference type="Gene3D" id="3.40.50.80">
    <property type="entry name" value="Nucleotide-binding domain of ferredoxin-NADP reductase (FNR) module"/>
    <property type="match status" value="1"/>
</dbReference>
<dbReference type="SFLD" id="SFLDG01168">
    <property type="entry name" value="Ferric_reductase_subgroup_(FRE"/>
    <property type="match status" value="1"/>
</dbReference>
<dbReference type="SFLD" id="SFLDS00052">
    <property type="entry name" value="Ferric_Reductase_Domain"/>
    <property type="match status" value="1"/>
</dbReference>
<dbReference type="EMBL" id="FODD01000036">
    <property type="protein sequence ID" value="SEO68965.1"/>
    <property type="molecule type" value="Genomic_DNA"/>
</dbReference>
<evidence type="ECO:0000313" key="15">
    <source>
        <dbReference type="EMBL" id="SEO68965.1"/>
    </source>
</evidence>
<comment type="cofactor">
    <cofactor evidence="1">
        <name>FAD</name>
        <dbReference type="ChEBI" id="CHEBI:57692"/>
    </cofactor>
</comment>
<dbReference type="InterPro" id="IPR039261">
    <property type="entry name" value="FNR_nucleotide-bd"/>
</dbReference>
<gene>
    <name evidence="15" type="ORF">SAMN05216267_103652</name>
</gene>
<reference evidence="15 16" key="1">
    <citation type="submission" date="2016-10" db="EMBL/GenBank/DDBJ databases">
        <authorList>
            <person name="de Groot N.N."/>
        </authorList>
    </citation>
    <scope>NUCLEOTIDE SEQUENCE [LARGE SCALE GENOMIC DNA]</scope>
    <source>
        <strain evidence="15 16">CGMCC 4.2026</strain>
    </source>
</reference>
<dbReference type="Pfam" id="PF01794">
    <property type="entry name" value="Ferric_reduct"/>
    <property type="match status" value="1"/>
</dbReference>
<dbReference type="RefSeq" id="WP_075017898.1">
    <property type="nucleotide sequence ID" value="NZ_FODD01000036.1"/>
</dbReference>
<keyword evidence="10" id="KW-0408">Iron</keyword>
<dbReference type="PANTHER" id="PTHR47354">
    <property type="entry name" value="NADH OXIDOREDUCTASE HCR"/>
    <property type="match status" value="1"/>
</dbReference>
<evidence type="ECO:0000256" key="11">
    <source>
        <dbReference type="ARBA" id="ARBA00023014"/>
    </source>
</evidence>
<keyword evidence="11" id="KW-0411">Iron-sulfur</keyword>
<feature type="transmembrane region" description="Helical" evidence="13">
    <location>
        <begin position="205"/>
        <end position="224"/>
    </location>
</feature>
<comment type="subcellular location">
    <subcellularLocation>
        <location evidence="2">Membrane</location>
        <topology evidence="2">Multi-pass membrane protein</topology>
    </subcellularLocation>
</comment>
<dbReference type="Pfam" id="PF00175">
    <property type="entry name" value="NAD_binding_1"/>
    <property type="match status" value="1"/>
</dbReference>
<keyword evidence="4 13" id="KW-0812">Transmembrane</keyword>
<evidence type="ECO:0000256" key="4">
    <source>
        <dbReference type="ARBA" id="ARBA00022692"/>
    </source>
</evidence>
<protein>
    <submittedName>
        <fullName evidence="15">Ferredoxin-NADP reductase</fullName>
    </submittedName>
</protein>
<dbReference type="InterPro" id="IPR017938">
    <property type="entry name" value="Riboflavin_synthase-like_b-brl"/>
</dbReference>
<dbReference type="PANTHER" id="PTHR47354:SF8">
    <property type="entry name" value="1,2-PHENYLACETYL-COA EPOXIDASE, SUBUNIT E"/>
    <property type="match status" value="1"/>
</dbReference>
<dbReference type="GO" id="GO:0050660">
    <property type="term" value="F:flavin adenine dinucleotide binding"/>
    <property type="evidence" value="ECO:0007669"/>
    <property type="project" value="TreeGrafter"/>
</dbReference>
<dbReference type="PROSITE" id="PS51384">
    <property type="entry name" value="FAD_FR"/>
    <property type="match status" value="1"/>
</dbReference>
<evidence type="ECO:0000256" key="13">
    <source>
        <dbReference type="SAM" id="Phobius"/>
    </source>
</evidence>
<evidence type="ECO:0000256" key="7">
    <source>
        <dbReference type="ARBA" id="ARBA00022827"/>
    </source>
</evidence>
<dbReference type="GO" id="GO:0046872">
    <property type="term" value="F:metal ion binding"/>
    <property type="evidence" value="ECO:0007669"/>
    <property type="project" value="UniProtKB-KW"/>
</dbReference>
<evidence type="ECO:0000256" key="1">
    <source>
        <dbReference type="ARBA" id="ARBA00001974"/>
    </source>
</evidence>
<feature type="transmembrane region" description="Helical" evidence="13">
    <location>
        <begin position="25"/>
        <end position="44"/>
    </location>
</feature>
<keyword evidence="7" id="KW-0274">FAD</keyword>
<dbReference type="GO" id="GO:0051537">
    <property type="term" value="F:2 iron, 2 sulfur cluster binding"/>
    <property type="evidence" value="ECO:0007669"/>
    <property type="project" value="UniProtKB-KW"/>
</dbReference>
<keyword evidence="12 13" id="KW-0472">Membrane</keyword>
<keyword evidence="9" id="KW-0560">Oxidoreductase</keyword>
<feature type="transmembrane region" description="Helical" evidence="13">
    <location>
        <begin position="56"/>
        <end position="80"/>
    </location>
</feature>
<dbReference type="GO" id="GO:0016491">
    <property type="term" value="F:oxidoreductase activity"/>
    <property type="evidence" value="ECO:0007669"/>
    <property type="project" value="UniProtKB-KW"/>
</dbReference>
<dbReference type="AlphaFoldDB" id="A0A1H8RRI6"/>
<dbReference type="OrthoDB" id="9801223at2"/>
<feature type="domain" description="FAD-binding FR-type" evidence="14">
    <location>
        <begin position="230"/>
        <end position="330"/>
    </location>
</feature>
<dbReference type="InterPro" id="IPR013130">
    <property type="entry name" value="Fe3_Rdtase_TM_dom"/>
</dbReference>
<keyword evidence="5" id="KW-0001">2Fe-2S</keyword>
<dbReference type="InterPro" id="IPR017927">
    <property type="entry name" value="FAD-bd_FR_type"/>
</dbReference>
<evidence type="ECO:0000259" key="14">
    <source>
        <dbReference type="PROSITE" id="PS51384"/>
    </source>
</evidence>
<sequence>MSTTSPPRPARHAVASAKPARRSPAPVVLALGWLGAAAVVGLWWHDTGSVVGPADWLIGAGRIAGLLAGYCCALLVVLMARIPALEQGVGSDRVARWHAMAGRYTVCLLVAHITLILWGYAVQAHSGVVSEAWTVALTYPEMIKGTIGGLLLLLVGAVSVGAVRRKVSYETWYYLHLLTYAAIFLAFWHQLALGADFAGNAPARVFWYVLYLGAAAAVLWYRLLVPLRQNTRHRLRVHAVVREAPDVVSVVVRGERLPDLAARPGQFLRWRFLTPGLWWTASPYSLSAAPRPDLLRITVKEVGRHSAALARLRPGTRIWAEGPYGALTADRRTRQKVLLLAGGVGVTPLRALFESLPARPGDLTLIYRARSAEDLALRSELEAIAAARGARLQFALNTPDGRRPVLTARGLTAALPDIAQHDVYLCGPPGLMRASYAALREAGVPAGRIHHESFEL</sequence>
<evidence type="ECO:0000313" key="16">
    <source>
        <dbReference type="Proteomes" id="UP000181951"/>
    </source>
</evidence>
<dbReference type="CDD" id="cd06198">
    <property type="entry name" value="FNR_like_3"/>
    <property type="match status" value="1"/>
</dbReference>
<evidence type="ECO:0000256" key="12">
    <source>
        <dbReference type="ARBA" id="ARBA00023136"/>
    </source>
</evidence>
<keyword evidence="6" id="KW-0479">Metal-binding</keyword>
<dbReference type="Proteomes" id="UP000181951">
    <property type="component" value="Unassembled WGS sequence"/>
</dbReference>
<dbReference type="STRING" id="310780.SAMN05216267_103652"/>
<dbReference type="InterPro" id="IPR050415">
    <property type="entry name" value="MRET"/>
</dbReference>
<dbReference type="InterPro" id="IPR001433">
    <property type="entry name" value="OxRdtase_FAD/NAD-bd"/>
</dbReference>
<dbReference type="SUPFAM" id="SSF52343">
    <property type="entry name" value="Ferredoxin reductase-like, C-terminal NADP-linked domain"/>
    <property type="match status" value="1"/>
</dbReference>
<evidence type="ECO:0000256" key="2">
    <source>
        <dbReference type="ARBA" id="ARBA00004141"/>
    </source>
</evidence>
<dbReference type="PRINTS" id="PR00410">
    <property type="entry name" value="PHEHYDRXLASE"/>
</dbReference>
<dbReference type="Gene3D" id="2.40.30.10">
    <property type="entry name" value="Translation factors"/>
    <property type="match status" value="1"/>
</dbReference>
<feature type="transmembrane region" description="Helical" evidence="13">
    <location>
        <begin position="142"/>
        <end position="160"/>
    </location>
</feature>
<dbReference type="GO" id="GO:0016020">
    <property type="term" value="C:membrane"/>
    <property type="evidence" value="ECO:0007669"/>
    <property type="project" value="UniProtKB-SubCell"/>
</dbReference>
<keyword evidence="8 13" id="KW-1133">Transmembrane helix</keyword>
<organism evidence="15 16">
    <name type="scientific">Actinacidiphila rubida</name>
    <dbReference type="NCBI Taxonomy" id="310780"/>
    <lineage>
        <taxon>Bacteria</taxon>
        <taxon>Bacillati</taxon>
        <taxon>Actinomycetota</taxon>
        <taxon>Actinomycetes</taxon>
        <taxon>Kitasatosporales</taxon>
        <taxon>Streptomycetaceae</taxon>
        <taxon>Actinacidiphila</taxon>
    </lineage>
</organism>
<evidence type="ECO:0000256" key="6">
    <source>
        <dbReference type="ARBA" id="ARBA00022723"/>
    </source>
</evidence>